<organism evidence="5 6">
    <name type="scientific">Williamsia phyllosphaerae</name>
    <dbReference type="NCBI Taxonomy" id="885042"/>
    <lineage>
        <taxon>Bacteria</taxon>
        <taxon>Bacillati</taxon>
        <taxon>Actinomycetota</taxon>
        <taxon>Actinomycetes</taxon>
        <taxon>Mycobacteriales</taxon>
        <taxon>Nocardiaceae</taxon>
        <taxon>Williamsia</taxon>
    </lineage>
</organism>
<feature type="domain" description="Amidase" evidence="4">
    <location>
        <begin position="22"/>
        <end position="435"/>
    </location>
</feature>
<accession>A0ABQ1ULV4</accession>
<comment type="similarity">
    <text evidence="2">Belongs to the amidase family.</text>
</comment>
<dbReference type="Proteomes" id="UP000632454">
    <property type="component" value="Unassembled WGS sequence"/>
</dbReference>
<evidence type="ECO:0000256" key="1">
    <source>
        <dbReference type="ARBA" id="ARBA00001311"/>
    </source>
</evidence>
<evidence type="ECO:0000256" key="3">
    <source>
        <dbReference type="ARBA" id="ARBA00012922"/>
    </source>
</evidence>
<dbReference type="Pfam" id="PF01425">
    <property type="entry name" value="Amidase"/>
    <property type="match status" value="1"/>
</dbReference>
<evidence type="ECO:0000259" key="4">
    <source>
        <dbReference type="Pfam" id="PF01425"/>
    </source>
</evidence>
<dbReference type="EMBL" id="BMCS01000001">
    <property type="protein sequence ID" value="GGF21242.1"/>
    <property type="molecule type" value="Genomic_DNA"/>
</dbReference>
<dbReference type="PANTHER" id="PTHR11895">
    <property type="entry name" value="TRANSAMIDASE"/>
    <property type="match status" value="1"/>
</dbReference>
<evidence type="ECO:0000313" key="5">
    <source>
        <dbReference type="EMBL" id="GGF21242.1"/>
    </source>
</evidence>
<dbReference type="EC" id="3.5.1.4" evidence="3"/>
<dbReference type="InterPro" id="IPR000120">
    <property type="entry name" value="Amidase"/>
</dbReference>
<dbReference type="InterPro" id="IPR036928">
    <property type="entry name" value="AS_sf"/>
</dbReference>
<proteinExistence type="inferred from homology"/>
<sequence length="458" mass="47322">MSTAIELAADVAAGRITPQQTVDDAIDRIIERDRGIGAFVTVRARHARAEAAELATRTDLATLPLAGVPIAIKDNVAVSGEPMRIGSLATPDAPQPTDHVLVARLRAAGAIVVGITAVPELCLFGATDSPDTVTRNPWNRDLTPGGSSGGSAAAVASGQVPIAHGNDGLGSIRIPAADCGLFGIKPGPGLVPPQPGGNGWYGMAENGPLATTVADAALMLAVMADDMSLAEAGAGTDQTPVRIALADNFPLAIGSTDRHWAAALSQAGQVLTGIGHQVTTSPLPYPTNPAPLLLRWVGGAAADVDDIAAHGGDISRLQKRSRRHVAIGRQVNRRGLVRDSQKTALIASVERYLESVGAELIMTPTLARPPIRAARWSERSWAANMLANVSYAPFAGLFNVLGWPAMSVPFGVHPISGTPMAVHLVGRPGSEAVLLGVAAQLESAHPWPRVAPGFDTQA</sequence>
<protein>
    <recommendedName>
        <fullName evidence="3">amidase</fullName>
        <ecNumber evidence="3">3.5.1.4</ecNumber>
    </recommendedName>
</protein>
<dbReference type="InterPro" id="IPR023631">
    <property type="entry name" value="Amidase_dom"/>
</dbReference>
<gene>
    <name evidence="5" type="primary">amiB2</name>
    <name evidence="5" type="ORF">GCM10007298_16440</name>
</gene>
<evidence type="ECO:0000256" key="2">
    <source>
        <dbReference type="ARBA" id="ARBA00009199"/>
    </source>
</evidence>
<comment type="catalytic activity">
    <reaction evidence="1">
        <text>a monocarboxylic acid amide + H2O = a monocarboxylate + NH4(+)</text>
        <dbReference type="Rhea" id="RHEA:12020"/>
        <dbReference type="ChEBI" id="CHEBI:15377"/>
        <dbReference type="ChEBI" id="CHEBI:28938"/>
        <dbReference type="ChEBI" id="CHEBI:35757"/>
        <dbReference type="ChEBI" id="CHEBI:83628"/>
        <dbReference type="EC" id="3.5.1.4"/>
    </reaction>
</comment>
<comment type="caution">
    <text evidence="5">The sequence shown here is derived from an EMBL/GenBank/DDBJ whole genome shotgun (WGS) entry which is preliminary data.</text>
</comment>
<evidence type="ECO:0000313" key="6">
    <source>
        <dbReference type="Proteomes" id="UP000632454"/>
    </source>
</evidence>
<dbReference type="SUPFAM" id="SSF75304">
    <property type="entry name" value="Amidase signature (AS) enzymes"/>
    <property type="match status" value="1"/>
</dbReference>
<dbReference type="PANTHER" id="PTHR11895:SF7">
    <property type="entry name" value="GLUTAMYL-TRNA(GLN) AMIDOTRANSFERASE SUBUNIT A, MITOCHONDRIAL"/>
    <property type="match status" value="1"/>
</dbReference>
<keyword evidence="6" id="KW-1185">Reference proteome</keyword>
<dbReference type="RefSeq" id="WP_188488604.1">
    <property type="nucleotide sequence ID" value="NZ_BMCS01000001.1"/>
</dbReference>
<dbReference type="Gene3D" id="3.90.1300.10">
    <property type="entry name" value="Amidase signature (AS) domain"/>
    <property type="match status" value="1"/>
</dbReference>
<name>A0ABQ1ULV4_9NOCA</name>
<reference evidence="6" key="1">
    <citation type="journal article" date="2019" name="Int. J. Syst. Evol. Microbiol.">
        <title>The Global Catalogue of Microorganisms (GCM) 10K type strain sequencing project: providing services to taxonomists for standard genome sequencing and annotation.</title>
        <authorList>
            <consortium name="The Broad Institute Genomics Platform"/>
            <consortium name="The Broad Institute Genome Sequencing Center for Infectious Disease"/>
            <person name="Wu L."/>
            <person name="Ma J."/>
        </authorList>
    </citation>
    <scope>NUCLEOTIDE SEQUENCE [LARGE SCALE GENOMIC DNA]</scope>
    <source>
        <strain evidence="6">CCM 7855</strain>
    </source>
</reference>